<dbReference type="InterPro" id="IPR046341">
    <property type="entry name" value="SET_dom_sf"/>
</dbReference>
<dbReference type="PANTHER" id="PTHR13271">
    <property type="entry name" value="UNCHARACTERIZED PUTATIVE METHYLTRANSFERASE"/>
    <property type="match status" value="1"/>
</dbReference>
<reference evidence="1" key="1">
    <citation type="submission" date="2022-06" db="EMBL/GenBank/DDBJ databases">
        <title>Complete genome sequences of two strains of the flax pathogen Septoria linicola.</title>
        <authorList>
            <person name="Lapalu N."/>
            <person name="Simon A."/>
            <person name="Demenou B."/>
            <person name="Paumier D."/>
            <person name="Guillot M.-P."/>
            <person name="Gout L."/>
            <person name="Valade R."/>
        </authorList>
    </citation>
    <scope>NUCLEOTIDE SEQUENCE</scope>
    <source>
        <strain evidence="1">SE15195</strain>
    </source>
</reference>
<accession>A0A9Q9EJU4</accession>
<dbReference type="SUPFAM" id="SSF82199">
    <property type="entry name" value="SET domain"/>
    <property type="match status" value="1"/>
</dbReference>
<dbReference type="GO" id="GO:0016279">
    <property type="term" value="F:protein-lysine N-methyltransferase activity"/>
    <property type="evidence" value="ECO:0007669"/>
    <property type="project" value="TreeGrafter"/>
</dbReference>
<organism evidence="1 2">
    <name type="scientific">Septoria linicola</name>
    <dbReference type="NCBI Taxonomy" id="215465"/>
    <lineage>
        <taxon>Eukaryota</taxon>
        <taxon>Fungi</taxon>
        <taxon>Dikarya</taxon>
        <taxon>Ascomycota</taxon>
        <taxon>Pezizomycotina</taxon>
        <taxon>Dothideomycetes</taxon>
        <taxon>Dothideomycetidae</taxon>
        <taxon>Mycosphaerellales</taxon>
        <taxon>Mycosphaerellaceae</taxon>
        <taxon>Septoria</taxon>
    </lineage>
</organism>
<evidence type="ECO:0000313" key="1">
    <source>
        <dbReference type="EMBL" id="USW52574.1"/>
    </source>
</evidence>
<keyword evidence="2" id="KW-1185">Reference proteome</keyword>
<dbReference type="InterPro" id="IPR050600">
    <property type="entry name" value="SETD3_SETD6_MTase"/>
</dbReference>
<name>A0A9Q9EJU4_9PEZI</name>
<dbReference type="GO" id="GO:0005634">
    <property type="term" value="C:nucleus"/>
    <property type="evidence" value="ECO:0007669"/>
    <property type="project" value="TreeGrafter"/>
</dbReference>
<dbReference type="Gene3D" id="3.90.1410.10">
    <property type="entry name" value="set domain protein methyltransferase, domain 1"/>
    <property type="match status" value="1"/>
</dbReference>
<dbReference type="OrthoDB" id="42889at2759"/>
<dbReference type="Proteomes" id="UP001056384">
    <property type="component" value="Chromosome 4"/>
</dbReference>
<dbReference type="AlphaFoldDB" id="A0A9Q9EJU4"/>
<dbReference type="PANTHER" id="PTHR13271:SF146">
    <property type="entry name" value="SET DOMAIN-CONTAINING PROTEIN"/>
    <property type="match status" value="1"/>
</dbReference>
<proteinExistence type="predicted"/>
<dbReference type="EMBL" id="CP099421">
    <property type="protein sequence ID" value="USW52574.1"/>
    <property type="molecule type" value="Genomic_DNA"/>
</dbReference>
<evidence type="ECO:0000313" key="2">
    <source>
        <dbReference type="Proteomes" id="UP001056384"/>
    </source>
</evidence>
<protein>
    <submittedName>
        <fullName evidence="1">SET domain-containing protein</fullName>
    </submittedName>
</protein>
<gene>
    <name evidence="1" type="ORF">Slin15195_G058930</name>
</gene>
<sequence>MASPEHLSALRRWLSDNGGYLHPEAILEYNESAGVHCRAGAALEKDARICMIPHSIALSSLNALVDDSFTVFRNRGIAPQAIGYFYLMHQYINRATSYWKPYLDTLPAPDSELLTPFWFDEQDLLWIAETDVLFTTMARQRLHEDHYQRALTILRNAGVDPSPYTWHLYKWAVTIFTSRSFSSRALHPQDSKYWSAYKSGPDGRRQTVLLDLSRSSAEDLDFPALFPVLDILNHHHDSHVDWSFDPGRFTVSISDAVARGGELFNNYGPKSNDELLLGYGFVIPDNPNDKVLLVLKAPPEHLQPEIRQIQPGYFDSNGQWSSEKATFGLHKTHVKHNTPGDVFLQLPSSLLELLTYTIRHERRLPFEFIDHVLQSLVDESSPSRHYLPHIARMIVSSLIPKLDRIRSTTPITPPQNKKQEIAQIYRTNQVAILESVTNSLRYYLRSLLRLSFPDTEPLPSGPFITTIEGLLELLGRHNPKAAAHFADGIVANAGTADLDQLRVAGWEEDLFVLLLCYFQLTCGFVLPEFCVDKIADVEDALYAVEIEQANDILDLVRVAALARPGSNWALQEWNANFIAEVGGRMLVHESFPMMVPVDGRREEPRPVIYVHGIRTA</sequence>